<dbReference type="GO" id="GO:0016301">
    <property type="term" value="F:kinase activity"/>
    <property type="evidence" value="ECO:0007669"/>
    <property type="project" value="UniProtKB-KW"/>
</dbReference>
<proteinExistence type="predicted"/>
<feature type="non-terminal residue" evidence="1">
    <location>
        <position position="71"/>
    </location>
</feature>
<dbReference type="AlphaFoldDB" id="A0A9W8CB53"/>
<dbReference type="Proteomes" id="UP001059041">
    <property type="component" value="Linkage Group LG2"/>
</dbReference>
<reference evidence="1" key="1">
    <citation type="submission" date="2021-02" db="EMBL/GenBank/DDBJ databases">
        <title>Comparative genomics reveals that relaxation of natural selection precedes convergent phenotypic evolution of cavefish.</title>
        <authorList>
            <person name="Peng Z."/>
        </authorList>
    </citation>
    <scope>NUCLEOTIDE SEQUENCE</scope>
    <source>
        <tissue evidence="1">Muscle</tissue>
    </source>
</reference>
<sequence length="71" mass="8198">HSLESSGGVNDWQFGFLEWEADDEEEDDEDEDELRLVSTPVLVIFIFRRFANGALSTLLRKNPSRFPRLNA</sequence>
<accession>A0A9W8CB53</accession>
<keyword evidence="1" id="KW-0808">Transferase</keyword>
<comment type="caution">
    <text evidence="1">The sequence shown here is derived from an EMBL/GenBank/DDBJ whole genome shotgun (WGS) entry which is preliminary data.</text>
</comment>
<dbReference type="EMBL" id="JAFHDT010000002">
    <property type="protein sequence ID" value="KAI7813029.1"/>
    <property type="molecule type" value="Genomic_DNA"/>
</dbReference>
<gene>
    <name evidence="1" type="ORF">IRJ41_013939</name>
</gene>
<evidence type="ECO:0000313" key="1">
    <source>
        <dbReference type="EMBL" id="KAI7813029.1"/>
    </source>
</evidence>
<organism evidence="1 2">
    <name type="scientific">Triplophysa rosa</name>
    <name type="common">Cave loach</name>
    <dbReference type="NCBI Taxonomy" id="992332"/>
    <lineage>
        <taxon>Eukaryota</taxon>
        <taxon>Metazoa</taxon>
        <taxon>Chordata</taxon>
        <taxon>Craniata</taxon>
        <taxon>Vertebrata</taxon>
        <taxon>Euteleostomi</taxon>
        <taxon>Actinopterygii</taxon>
        <taxon>Neopterygii</taxon>
        <taxon>Teleostei</taxon>
        <taxon>Ostariophysi</taxon>
        <taxon>Cypriniformes</taxon>
        <taxon>Nemacheilidae</taxon>
        <taxon>Triplophysa</taxon>
    </lineage>
</organism>
<keyword evidence="1" id="KW-0418">Kinase</keyword>
<protein>
    <submittedName>
        <fullName evidence="1">Ribosomal protein S6 kinase alpha-4</fullName>
    </submittedName>
</protein>
<name>A0A9W8CB53_TRIRA</name>
<feature type="non-terminal residue" evidence="1">
    <location>
        <position position="1"/>
    </location>
</feature>
<keyword evidence="2" id="KW-1185">Reference proteome</keyword>
<evidence type="ECO:0000313" key="2">
    <source>
        <dbReference type="Proteomes" id="UP001059041"/>
    </source>
</evidence>